<reference evidence="8" key="1">
    <citation type="journal article" date="2023" name="G3 (Bethesda)">
        <title>A reference genome for the long-term kleptoplast-retaining sea slug Elysia crispata morphotype clarki.</title>
        <authorList>
            <person name="Eastman K.E."/>
            <person name="Pendleton A.L."/>
            <person name="Shaikh M.A."/>
            <person name="Suttiyut T."/>
            <person name="Ogas R."/>
            <person name="Tomko P."/>
            <person name="Gavelis G."/>
            <person name="Widhalm J.R."/>
            <person name="Wisecaver J.H."/>
        </authorList>
    </citation>
    <scope>NUCLEOTIDE SEQUENCE</scope>
    <source>
        <strain evidence="8">ECLA1</strain>
    </source>
</reference>
<feature type="transmembrane region" description="Helical" evidence="6">
    <location>
        <begin position="348"/>
        <end position="366"/>
    </location>
</feature>
<evidence type="ECO:0000256" key="4">
    <source>
        <dbReference type="ARBA" id="ARBA00022989"/>
    </source>
</evidence>
<evidence type="ECO:0000313" key="9">
    <source>
        <dbReference type="Proteomes" id="UP001283361"/>
    </source>
</evidence>
<feature type="transmembrane region" description="Helical" evidence="6">
    <location>
        <begin position="283"/>
        <end position="305"/>
    </location>
</feature>
<keyword evidence="4 6" id="KW-1133">Transmembrane helix</keyword>
<name>A0AAE0YPQ2_9GAST</name>
<accession>A0AAE0YPQ2</accession>
<feature type="transmembrane region" description="Helical" evidence="6">
    <location>
        <begin position="317"/>
        <end position="336"/>
    </location>
</feature>
<comment type="caution">
    <text evidence="8">The sequence shown here is derived from an EMBL/GenBank/DDBJ whole genome shotgun (WGS) entry which is preliminary data.</text>
</comment>
<evidence type="ECO:0000256" key="1">
    <source>
        <dbReference type="ARBA" id="ARBA00004141"/>
    </source>
</evidence>
<dbReference type="Gene3D" id="1.20.1250.20">
    <property type="entry name" value="MFS general substrate transporter like domains"/>
    <property type="match status" value="1"/>
</dbReference>
<dbReference type="AlphaFoldDB" id="A0AAE0YPQ2"/>
<dbReference type="InterPro" id="IPR011701">
    <property type="entry name" value="MFS"/>
</dbReference>
<dbReference type="InterPro" id="IPR036259">
    <property type="entry name" value="MFS_trans_sf"/>
</dbReference>
<sequence>MLIGASWNSDHSGLSYGADEPRSKQKRNIEDVLSSIKLGAFHWRMLGLVGAGYCAVCAEMMLFIFLSGPVSEEWNLSSMDYPWLPFCTGITSIIGGYISGICSDRYGRQPPFVIGIVCLAVFGISSAFATNFPMFIILRCAVTLGIGAFEATGFVLLLEFLPKEHRGSIMVVVTLCGALGAVLVAGLAWLILSCWGWRCFVAVCAGPAVILLAVMWPLAHFSESPRFLMVKGKRKEAVQVLNRISVQDYSDLACPDIPPTSKSCLAQSKIAYLFSPELRERTLTFTLIWFLEATGYWGVTAYLPAYMSSQLGTHARLSLFSVFIGELPGIVLAMLLVERVMLGRIRTLRFFSAMTAASLLLFAVFPNDAAQAAMIILCYFSMVPIYSILNTYTPEAFPTHLRSTALAWMNIVIEFPGLLTPFAGAKLLSSSLPWLYPVVWAGVFLLQFSLTFNLKVETAGQSLQDTEAMANSEEKRGDYIDDEQDNISRDFVVPC</sequence>
<dbReference type="PANTHER" id="PTHR23511">
    <property type="entry name" value="SYNAPTIC VESICLE GLYCOPROTEIN 2"/>
    <property type="match status" value="1"/>
</dbReference>
<gene>
    <name evidence="8" type="ORF">RRG08_006250</name>
</gene>
<dbReference type="GO" id="GO:0022857">
    <property type="term" value="F:transmembrane transporter activity"/>
    <property type="evidence" value="ECO:0007669"/>
    <property type="project" value="InterPro"/>
</dbReference>
<keyword evidence="2" id="KW-0813">Transport</keyword>
<evidence type="ECO:0000256" key="2">
    <source>
        <dbReference type="ARBA" id="ARBA00022448"/>
    </source>
</evidence>
<dbReference type="PROSITE" id="PS50850">
    <property type="entry name" value="MFS"/>
    <property type="match status" value="1"/>
</dbReference>
<feature type="transmembrane region" description="Helical" evidence="6">
    <location>
        <begin position="405"/>
        <end position="428"/>
    </location>
</feature>
<feature type="transmembrane region" description="Helical" evidence="6">
    <location>
        <begin position="136"/>
        <end position="157"/>
    </location>
</feature>
<feature type="transmembrane region" description="Helical" evidence="6">
    <location>
        <begin position="372"/>
        <end position="393"/>
    </location>
</feature>
<feature type="transmembrane region" description="Helical" evidence="6">
    <location>
        <begin position="81"/>
        <end position="100"/>
    </location>
</feature>
<feature type="transmembrane region" description="Helical" evidence="6">
    <location>
        <begin position="195"/>
        <end position="219"/>
    </location>
</feature>
<dbReference type="Pfam" id="PF07690">
    <property type="entry name" value="MFS_1"/>
    <property type="match status" value="1"/>
</dbReference>
<keyword evidence="9" id="KW-1185">Reference proteome</keyword>
<feature type="domain" description="Major facilitator superfamily (MFS) profile" evidence="7">
    <location>
        <begin position="45"/>
        <end position="459"/>
    </location>
</feature>
<proteinExistence type="predicted"/>
<dbReference type="EMBL" id="JAWDGP010005687">
    <property type="protein sequence ID" value="KAK3753863.1"/>
    <property type="molecule type" value="Genomic_DNA"/>
</dbReference>
<feature type="transmembrane region" description="Helical" evidence="6">
    <location>
        <begin position="45"/>
        <end position="66"/>
    </location>
</feature>
<feature type="transmembrane region" description="Helical" evidence="6">
    <location>
        <begin position="169"/>
        <end position="189"/>
    </location>
</feature>
<keyword evidence="5 6" id="KW-0472">Membrane</keyword>
<evidence type="ECO:0000256" key="6">
    <source>
        <dbReference type="SAM" id="Phobius"/>
    </source>
</evidence>
<evidence type="ECO:0000313" key="8">
    <source>
        <dbReference type="EMBL" id="KAK3753863.1"/>
    </source>
</evidence>
<dbReference type="InterPro" id="IPR020846">
    <property type="entry name" value="MFS_dom"/>
</dbReference>
<feature type="transmembrane region" description="Helical" evidence="6">
    <location>
        <begin position="112"/>
        <end position="130"/>
    </location>
</feature>
<feature type="transmembrane region" description="Helical" evidence="6">
    <location>
        <begin position="434"/>
        <end position="454"/>
    </location>
</feature>
<dbReference type="SUPFAM" id="SSF103473">
    <property type="entry name" value="MFS general substrate transporter"/>
    <property type="match status" value="1"/>
</dbReference>
<evidence type="ECO:0000259" key="7">
    <source>
        <dbReference type="PROSITE" id="PS50850"/>
    </source>
</evidence>
<comment type="subcellular location">
    <subcellularLocation>
        <location evidence="1">Membrane</location>
        <topology evidence="1">Multi-pass membrane protein</topology>
    </subcellularLocation>
</comment>
<dbReference type="Proteomes" id="UP001283361">
    <property type="component" value="Unassembled WGS sequence"/>
</dbReference>
<protein>
    <recommendedName>
        <fullName evidence="7">Major facilitator superfamily (MFS) profile domain-containing protein</fullName>
    </recommendedName>
</protein>
<keyword evidence="3 6" id="KW-0812">Transmembrane</keyword>
<evidence type="ECO:0000256" key="5">
    <source>
        <dbReference type="ARBA" id="ARBA00023136"/>
    </source>
</evidence>
<dbReference type="GO" id="GO:0016020">
    <property type="term" value="C:membrane"/>
    <property type="evidence" value="ECO:0007669"/>
    <property type="project" value="UniProtKB-SubCell"/>
</dbReference>
<dbReference type="PANTHER" id="PTHR23511:SF34">
    <property type="entry name" value="SYNAPTIC VESICLE GLYCOPROTEIN 2"/>
    <property type="match status" value="1"/>
</dbReference>
<organism evidence="8 9">
    <name type="scientific">Elysia crispata</name>
    <name type="common">lettuce slug</name>
    <dbReference type="NCBI Taxonomy" id="231223"/>
    <lineage>
        <taxon>Eukaryota</taxon>
        <taxon>Metazoa</taxon>
        <taxon>Spiralia</taxon>
        <taxon>Lophotrochozoa</taxon>
        <taxon>Mollusca</taxon>
        <taxon>Gastropoda</taxon>
        <taxon>Heterobranchia</taxon>
        <taxon>Euthyneura</taxon>
        <taxon>Panpulmonata</taxon>
        <taxon>Sacoglossa</taxon>
        <taxon>Placobranchoidea</taxon>
        <taxon>Plakobranchidae</taxon>
        <taxon>Elysia</taxon>
    </lineage>
</organism>
<evidence type="ECO:0000256" key="3">
    <source>
        <dbReference type="ARBA" id="ARBA00022692"/>
    </source>
</evidence>